<dbReference type="PROSITE" id="PS51257">
    <property type="entry name" value="PROKAR_LIPOPROTEIN"/>
    <property type="match status" value="1"/>
</dbReference>
<dbReference type="PROSITE" id="PS51375">
    <property type="entry name" value="PPR"/>
    <property type="match status" value="9"/>
</dbReference>
<accession>A0A5K1FEJ9</accession>
<dbReference type="Pfam" id="PF13041">
    <property type="entry name" value="PPR_2"/>
    <property type="match status" value="5"/>
</dbReference>
<dbReference type="FunFam" id="1.25.40.10:FF:000184">
    <property type="entry name" value="Pentatricopeptide repeat-containing protein, chloroplastic"/>
    <property type="match status" value="1"/>
</dbReference>
<dbReference type="PANTHER" id="PTHR47926:SF440">
    <property type="entry name" value="REPEAT-CONTAINING PROTEIN, PUTATIVE-RELATED"/>
    <property type="match status" value="1"/>
</dbReference>
<dbReference type="Pfam" id="PF20431">
    <property type="entry name" value="E_motif"/>
    <property type="match status" value="1"/>
</dbReference>
<dbReference type="PANTHER" id="PTHR47926">
    <property type="entry name" value="PENTATRICOPEPTIDE REPEAT-CONTAINING PROTEIN"/>
    <property type="match status" value="1"/>
</dbReference>
<dbReference type="OrthoDB" id="185373at2759"/>
<feature type="repeat" description="PPR" evidence="2">
    <location>
        <begin position="354"/>
        <end position="384"/>
    </location>
</feature>
<evidence type="ECO:0008006" key="4">
    <source>
        <dbReference type="Google" id="ProtNLM"/>
    </source>
</evidence>
<proteinExistence type="predicted"/>
<dbReference type="InterPro" id="IPR011990">
    <property type="entry name" value="TPR-like_helical_dom_sf"/>
</dbReference>
<evidence type="ECO:0000313" key="3">
    <source>
        <dbReference type="EMBL" id="VVW62813.1"/>
    </source>
</evidence>
<feature type="repeat" description="PPR" evidence="2">
    <location>
        <begin position="152"/>
        <end position="186"/>
    </location>
</feature>
<dbReference type="Gramene" id="NC8G0300380.1">
    <property type="protein sequence ID" value="NC8G0300380.1:cds"/>
    <property type="gene ID" value="NC8G0300380"/>
</dbReference>
<dbReference type="InterPro" id="IPR002885">
    <property type="entry name" value="PPR_rpt"/>
</dbReference>
<evidence type="ECO:0000256" key="1">
    <source>
        <dbReference type="ARBA" id="ARBA00022737"/>
    </source>
</evidence>
<feature type="repeat" description="PPR" evidence="2">
    <location>
        <begin position="121"/>
        <end position="151"/>
    </location>
</feature>
<dbReference type="Gene3D" id="1.25.40.10">
    <property type="entry name" value="Tetratricopeptide repeat domain"/>
    <property type="match status" value="4"/>
</dbReference>
<dbReference type="EMBL" id="LR721786">
    <property type="protein sequence ID" value="VVW62813.1"/>
    <property type="molecule type" value="Genomic_DNA"/>
</dbReference>
<reference evidence="3" key="1">
    <citation type="submission" date="2019-09" db="EMBL/GenBank/DDBJ databases">
        <authorList>
            <person name="Zhang L."/>
        </authorList>
    </citation>
    <scope>NUCLEOTIDE SEQUENCE</scope>
</reference>
<dbReference type="SUPFAM" id="SSF48452">
    <property type="entry name" value="TPR-like"/>
    <property type="match status" value="1"/>
</dbReference>
<feature type="repeat" description="PPR" evidence="2">
    <location>
        <begin position="253"/>
        <end position="283"/>
    </location>
</feature>
<gene>
    <name evidence="3" type="ORF">NYM_LOCUS26345</name>
</gene>
<dbReference type="OMA" id="GEAVHDY"/>
<dbReference type="AlphaFoldDB" id="A0A5K1FEJ9"/>
<protein>
    <recommendedName>
        <fullName evidence="4">Pentacotripeptide-repeat region of PRORP domain-containing protein</fullName>
    </recommendedName>
</protein>
<dbReference type="InterPro" id="IPR046960">
    <property type="entry name" value="PPR_At4g14850-like_plant"/>
</dbReference>
<organism evidence="3">
    <name type="scientific">Nymphaea colorata</name>
    <name type="common">pocket water lily</name>
    <dbReference type="NCBI Taxonomy" id="210225"/>
    <lineage>
        <taxon>Eukaryota</taxon>
        <taxon>Viridiplantae</taxon>
        <taxon>Streptophyta</taxon>
        <taxon>Embryophyta</taxon>
        <taxon>Tracheophyta</taxon>
        <taxon>Spermatophyta</taxon>
        <taxon>Magnoliopsida</taxon>
        <taxon>Nymphaeales</taxon>
        <taxon>Nymphaeaceae</taxon>
        <taxon>Nymphaea</taxon>
    </lineage>
</organism>
<dbReference type="GO" id="GO:0009451">
    <property type="term" value="P:RNA modification"/>
    <property type="evidence" value="ECO:0007669"/>
    <property type="project" value="InterPro"/>
</dbReference>
<name>A0A5K1FEJ9_9MAGN</name>
<feature type="repeat" description="PPR" evidence="2">
    <location>
        <begin position="284"/>
        <end position="318"/>
    </location>
</feature>
<dbReference type="InterPro" id="IPR046848">
    <property type="entry name" value="E_motif"/>
</dbReference>
<dbReference type="FunFam" id="1.25.40.10:FF:000427">
    <property type="entry name" value="Pentatricopeptide repeat-containing protein chloroplastic"/>
    <property type="match status" value="1"/>
</dbReference>
<sequence>MASLRKLHARLVVLGLERDGPSMLNMLSSCTPSTCDLEYACLVFERVEHQSYFIWNTVIRTSAEGSKPEDAIGFYKRMKQRGVQPDNYTFPFALKACSRLEEIAEGRKMHGDIVKMGLSSNVFVQNALIHMYAANKKIGNARQLFDEMPERDLVSWNCLISGYSQNGCLRDVLALFQEMQSQNVLADEITMGKVILACTHLGEWGIARLVVEYIEKNSVKLDMFLCNTLIDMYGRCGCVDDAYKVFVEMSKRNNVSWNAMITACAKAGDIAAARKLFDEMPERDLVSWTAMIAGYSQASEFSEALALFRQMLIENIKPDEITLVSVLSACAHLGALNIGRWIHNYIHQNRVKSDVFLGNALVDMYCKCGSIDMAIDVFYNMPQKDVLSWNSIILGLAVNGRASDALQLFPEMIRVGVQPSDVTFIGILLACSHEGLVDQGYGYFEQMMNVYHLSPQMKHYGCMVDLLSRSGRLDEAYKFILKMPFDPDPVLWRTLLSACAVHGDVELAEITTKRLLVLEPSNSDNYVLLANVYARTGRWTDAMRIREKMKGSNLKKTPGCSSIEVNGVGYREQILVCNKE</sequence>
<dbReference type="GO" id="GO:0003723">
    <property type="term" value="F:RNA binding"/>
    <property type="evidence" value="ECO:0007669"/>
    <property type="project" value="InterPro"/>
</dbReference>
<dbReference type="Pfam" id="PF01535">
    <property type="entry name" value="PPR"/>
    <property type="match status" value="1"/>
</dbReference>
<dbReference type="FunFam" id="1.25.40.10:FF:000348">
    <property type="entry name" value="Pentatricopeptide repeat-containing protein chloroplastic"/>
    <property type="match status" value="1"/>
</dbReference>
<keyword evidence="1" id="KW-0677">Repeat</keyword>
<feature type="repeat" description="PPR" evidence="2">
    <location>
        <begin position="522"/>
        <end position="556"/>
    </location>
</feature>
<dbReference type="NCBIfam" id="TIGR00756">
    <property type="entry name" value="PPR"/>
    <property type="match status" value="8"/>
</dbReference>
<feature type="repeat" description="PPR" evidence="2">
    <location>
        <begin position="385"/>
        <end position="419"/>
    </location>
</feature>
<feature type="repeat" description="PPR" evidence="2">
    <location>
        <begin position="51"/>
        <end position="85"/>
    </location>
</feature>
<feature type="repeat" description="PPR" evidence="2">
    <location>
        <begin position="222"/>
        <end position="252"/>
    </location>
</feature>
<evidence type="ECO:0000256" key="2">
    <source>
        <dbReference type="PROSITE-ProRule" id="PRU00708"/>
    </source>
</evidence>